<evidence type="ECO:0000313" key="5">
    <source>
        <dbReference type="Proteomes" id="UP000830835"/>
    </source>
</evidence>
<feature type="compositionally biased region" description="Polar residues" evidence="1">
    <location>
        <begin position="32"/>
        <end position="42"/>
    </location>
</feature>
<feature type="domain" description="Beta-lactamase class A catalytic" evidence="3">
    <location>
        <begin position="168"/>
        <end position="377"/>
    </location>
</feature>
<dbReference type="RefSeq" id="WP_244350408.1">
    <property type="nucleotide sequence ID" value="NZ_JAFIRA010000021.1"/>
</dbReference>
<proteinExistence type="predicted"/>
<comment type="caution">
    <text evidence="4">The sequence shown here is derived from an EMBL/GenBank/DDBJ whole genome shotgun (WGS) entry which is preliminary data.</text>
</comment>
<dbReference type="GO" id="GO:0016787">
    <property type="term" value="F:hydrolase activity"/>
    <property type="evidence" value="ECO:0007669"/>
    <property type="project" value="UniProtKB-KW"/>
</dbReference>
<dbReference type="Proteomes" id="UP000830835">
    <property type="component" value="Unassembled WGS sequence"/>
</dbReference>
<dbReference type="Pfam" id="PF13354">
    <property type="entry name" value="Beta-lactamase2"/>
    <property type="match status" value="1"/>
</dbReference>
<keyword evidence="2" id="KW-0472">Membrane</keyword>
<evidence type="ECO:0000256" key="1">
    <source>
        <dbReference type="SAM" id="MobiDB-lite"/>
    </source>
</evidence>
<gene>
    <name evidence="4" type="ORF">JX360_09465</name>
</gene>
<feature type="transmembrane region" description="Helical" evidence="2">
    <location>
        <begin position="88"/>
        <end position="110"/>
    </location>
</feature>
<feature type="region of interest" description="Disordered" evidence="1">
    <location>
        <begin position="115"/>
        <end position="140"/>
    </location>
</feature>
<keyword evidence="5" id="KW-1185">Reference proteome</keyword>
<evidence type="ECO:0000313" key="4">
    <source>
        <dbReference type="EMBL" id="MCJ2543131.1"/>
    </source>
</evidence>
<organism evidence="4 5">
    <name type="scientific">Thermostichus vulcanus str. 'Rupite'</name>
    <dbReference type="NCBI Taxonomy" id="2813851"/>
    <lineage>
        <taxon>Bacteria</taxon>
        <taxon>Bacillati</taxon>
        <taxon>Cyanobacteriota</taxon>
        <taxon>Cyanophyceae</taxon>
        <taxon>Thermostichales</taxon>
        <taxon>Thermostichaceae</taxon>
        <taxon>Thermostichus</taxon>
    </lineage>
</organism>
<dbReference type="EMBL" id="JAFIRA010000021">
    <property type="protein sequence ID" value="MCJ2543131.1"/>
    <property type="molecule type" value="Genomic_DNA"/>
</dbReference>
<keyword evidence="4" id="KW-0378">Hydrolase</keyword>
<feature type="region of interest" description="Disordered" evidence="1">
    <location>
        <begin position="1"/>
        <end position="59"/>
    </location>
</feature>
<dbReference type="InterPro" id="IPR045155">
    <property type="entry name" value="Beta-lactam_cat"/>
</dbReference>
<dbReference type="PANTHER" id="PTHR35333">
    <property type="entry name" value="BETA-LACTAMASE"/>
    <property type="match status" value="1"/>
</dbReference>
<dbReference type="InterPro" id="IPR000871">
    <property type="entry name" value="Beta-lactam_class-A"/>
</dbReference>
<dbReference type="SUPFAM" id="SSF56601">
    <property type="entry name" value="beta-lactamase/transpeptidase-like"/>
    <property type="match status" value="1"/>
</dbReference>
<keyword evidence="2" id="KW-0812">Transmembrane</keyword>
<feature type="compositionally biased region" description="Low complexity" evidence="1">
    <location>
        <begin position="43"/>
        <end position="59"/>
    </location>
</feature>
<evidence type="ECO:0000259" key="3">
    <source>
        <dbReference type="Pfam" id="PF13354"/>
    </source>
</evidence>
<evidence type="ECO:0000256" key="2">
    <source>
        <dbReference type="SAM" id="Phobius"/>
    </source>
</evidence>
<dbReference type="Gene3D" id="3.40.710.10">
    <property type="entry name" value="DD-peptidase/beta-lactamase superfamily"/>
    <property type="match status" value="1"/>
</dbReference>
<dbReference type="PANTHER" id="PTHR35333:SF4">
    <property type="entry name" value="SLR0121 PROTEIN"/>
    <property type="match status" value="1"/>
</dbReference>
<reference evidence="4" key="1">
    <citation type="submission" date="2021-02" db="EMBL/GenBank/DDBJ databases">
        <title>The CRISPR/cas machinery reduction and long-range gene transfer in the hot spring cyanobacterium Synechococcus.</title>
        <authorList>
            <person name="Dvorak P."/>
            <person name="Jahodarova E."/>
            <person name="Hasler P."/>
            <person name="Poulickova A."/>
        </authorList>
    </citation>
    <scope>NUCLEOTIDE SEQUENCE</scope>
    <source>
        <strain evidence="4">Rupite</strain>
    </source>
</reference>
<accession>A0ABT0CBK6</accession>
<protein>
    <submittedName>
        <fullName evidence="4">Serine hydrolase</fullName>
    </submittedName>
</protein>
<keyword evidence="2" id="KW-1133">Transmembrane helix</keyword>
<dbReference type="InterPro" id="IPR012338">
    <property type="entry name" value="Beta-lactam/transpept-like"/>
</dbReference>
<sequence>MTRTREVKGRNPLKGSSPDPLRRQRRPLRSAEISSGPTNLNTGSSPVGSLGSSSSPPLRLSRQRAITRLRKRAAQPSRLNRSQLLGSVLLRGLSLSIVLGLMMAGLSQLLQSTPPALPERTLTPTGSTEAGDSLLSPLATDSSAGERIPALQERLAALAAQPGLTAGALFWDVETGNFAGVQPDQAFPAASVIKIPILLAFFQAVETGQVQMDEMLTLREDLKGGGAGVLQTRAIGSQVSALEAATLMGTVSDNFATNLIIDRLGGREALNQKFRQWGLQHTQISWWLPDLEGTNTSSPRDMVWLLSQVEQGRMLNRRNRDRFLDILWRTQRPSYFRPSLGQEVRIAHKTGTLRSVVGDAGIIDLPNGRRYLAAVWVKRETPNDAKAEELIANLSQAAYEYWSVNQDPQ</sequence>
<name>A0ABT0CBK6_THEVL</name>